<proteinExistence type="predicted"/>
<evidence type="ECO:0000313" key="1">
    <source>
        <dbReference type="EMBL" id="KAL2631185.1"/>
    </source>
</evidence>
<keyword evidence="2" id="KW-1185">Reference proteome</keyword>
<dbReference type="AlphaFoldDB" id="A0ABD1YKK3"/>
<evidence type="ECO:0000313" key="2">
    <source>
        <dbReference type="Proteomes" id="UP001605036"/>
    </source>
</evidence>
<protein>
    <submittedName>
        <fullName evidence="1">Uncharacterized protein</fullName>
    </submittedName>
</protein>
<organism evidence="1 2">
    <name type="scientific">Riccia fluitans</name>
    <dbReference type="NCBI Taxonomy" id="41844"/>
    <lineage>
        <taxon>Eukaryota</taxon>
        <taxon>Viridiplantae</taxon>
        <taxon>Streptophyta</taxon>
        <taxon>Embryophyta</taxon>
        <taxon>Marchantiophyta</taxon>
        <taxon>Marchantiopsida</taxon>
        <taxon>Marchantiidae</taxon>
        <taxon>Marchantiales</taxon>
        <taxon>Ricciaceae</taxon>
        <taxon>Riccia</taxon>
    </lineage>
</organism>
<name>A0ABD1YKK3_9MARC</name>
<comment type="caution">
    <text evidence="1">The sequence shown here is derived from an EMBL/GenBank/DDBJ whole genome shotgun (WGS) entry which is preliminary data.</text>
</comment>
<dbReference type="Proteomes" id="UP001605036">
    <property type="component" value="Unassembled WGS sequence"/>
</dbReference>
<reference evidence="1 2" key="1">
    <citation type="submission" date="2024-09" db="EMBL/GenBank/DDBJ databases">
        <title>Chromosome-scale assembly of Riccia fluitans.</title>
        <authorList>
            <person name="Paukszto L."/>
            <person name="Sawicki J."/>
            <person name="Karawczyk K."/>
            <person name="Piernik-Szablinska J."/>
            <person name="Szczecinska M."/>
            <person name="Mazdziarz M."/>
        </authorList>
    </citation>
    <scope>NUCLEOTIDE SEQUENCE [LARGE SCALE GENOMIC DNA]</scope>
    <source>
        <strain evidence="1">Rf_01</strain>
        <tissue evidence="1">Aerial parts of the thallus</tissue>
    </source>
</reference>
<accession>A0ABD1YKK3</accession>
<sequence length="90" mass="9893">MTNERIRPSFYYPYTSQGEVFASTSESFASGGEERKTWRCPSPAAVLPPLVKHSPMEVKVGYSWRSPSQGFASIGESFVNGGEERARGDA</sequence>
<dbReference type="EMBL" id="JBHFFA010000004">
    <property type="protein sequence ID" value="KAL2631185.1"/>
    <property type="molecule type" value="Genomic_DNA"/>
</dbReference>
<gene>
    <name evidence="1" type="ORF">R1flu_015871</name>
</gene>